<feature type="region of interest" description="Disordered" evidence="10">
    <location>
        <begin position="78"/>
        <end position="156"/>
    </location>
</feature>
<proteinExistence type="inferred from homology"/>
<evidence type="ECO:0000256" key="3">
    <source>
        <dbReference type="ARBA" id="ARBA00022664"/>
    </source>
</evidence>
<comment type="similarity">
    <text evidence="2 9">Belongs to the snRNP Sm proteins family.</text>
</comment>
<dbReference type="Gene3D" id="2.30.30.100">
    <property type="match status" value="1"/>
</dbReference>
<dbReference type="Pfam" id="PF01423">
    <property type="entry name" value="LSM"/>
    <property type="match status" value="1"/>
</dbReference>
<dbReference type="InterPro" id="IPR034101">
    <property type="entry name" value="Lsm4"/>
</dbReference>
<dbReference type="InterPro" id="IPR010920">
    <property type="entry name" value="LSM_dom_sf"/>
</dbReference>
<evidence type="ECO:0000313" key="13">
    <source>
        <dbReference type="Proteomes" id="UP000095023"/>
    </source>
</evidence>
<dbReference type="GO" id="GO:0000398">
    <property type="term" value="P:mRNA splicing, via spliceosome"/>
    <property type="evidence" value="ECO:0007669"/>
    <property type="project" value="InterPro"/>
</dbReference>
<evidence type="ECO:0000256" key="9">
    <source>
        <dbReference type="RuleBase" id="RU365049"/>
    </source>
</evidence>
<comment type="subunit">
    <text evidence="9">LSm subunits form a heteromer with a doughnut shape.</text>
</comment>
<dbReference type="GO" id="GO:0000956">
    <property type="term" value="P:nuclear-transcribed mRNA catabolic process"/>
    <property type="evidence" value="ECO:0007669"/>
    <property type="project" value="UniProtKB-UniRule"/>
</dbReference>
<protein>
    <recommendedName>
        <fullName evidence="9">LSM complex subunit LSM4</fullName>
    </recommendedName>
</protein>
<evidence type="ECO:0000256" key="4">
    <source>
        <dbReference type="ARBA" id="ARBA00022728"/>
    </source>
</evidence>
<comment type="subcellular location">
    <subcellularLocation>
        <location evidence="1 9">Nucleus</location>
    </subcellularLocation>
</comment>
<evidence type="ECO:0000256" key="2">
    <source>
        <dbReference type="ARBA" id="ARBA00006850"/>
    </source>
</evidence>
<keyword evidence="6 9" id="KW-0508">mRNA splicing</keyword>
<feature type="compositionally biased region" description="Basic residues" evidence="10">
    <location>
        <begin position="111"/>
        <end position="124"/>
    </location>
</feature>
<keyword evidence="4 9" id="KW-0747">Spliceosome</keyword>
<comment type="function">
    <text evidence="9">Binds specifically to the 3'-terminal U-tract of U6 snRNA.</text>
</comment>
<evidence type="ECO:0000256" key="1">
    <source>
        <dbReference type="ARBA" id="ARBA00004123"/>
    </source>
</evidence>
<evidence type="ECO:0000256" key="6">
    <source>
        <dbReference type="ARBA" id="ARBA00023187"/>
    </source>
</evidence>
<dbReference type="InterPro" id="IPR001163">
    <property type="entry name" value="Sm_dom_euk/arc"/>
</dbReference>
<dbReference type="CDD" id="cd01723">
    <property type="entry name" value="LSm4"/>
    <property type="match status" value="1"/>
</dbReference>
<gene>
    <name evidence="9" type="primary">LSM4</name>
    <name evidence="12" type="ORF">CANCADRAFT_56115</name>
</gene>
<feature type="domain" description="Sm" evidence="11">
    <location>
        <begin position="2"/>
        <end position="75"/>
    </location>
</feature>
<dbReference type="AlphaFoldDB" id="A0A1E4TL22"/>
<keyword evidence="13" id="KW-1185">Reference proteome</keyword>
<dbReference type="PANTHER" id="PTHR23338">
    <property type="entry name" value="SMALL NUCLEAR RIBONUCLEOPROTEIN SM"/>
    <property type="match status" value="1"/>
</dbReference>
<feature type="compositionally biased region" description="Basic and acidic residues" evidence="10">
    <location>
        <begin position="78"/>
        <end position="110"/>
    </location>
</feature>
<accession>A0A1E4TL22</accession>
<evidence type="ECO:0000256" key="5">
    <source>
        <dbReference type="ARBA" id="ARBA00022884"/>
    </source>
</evidence>
<dbReference type="PROSITE" id="PS52002">
    <property type="entry name" value="SM"/>
    <property type="match status" value="1"/>
</dbReference>
<dbReference type="GO" id="GO:0005681">
    <property type="term" value="C:spliceosomal complex"/>
    <property type="evidence" value="ECO:0007669"/>
    <property type="project" value="UniProtKB-UniRule"/>
</dbReference>
<feature type="compositionally biased region" description="Gly residues" evidence="10">
    <location>
        <begin position="125"/>
        <end position="140"/>
    </location>
</feature>
<dbReference type="GO" id="GO:0097525">
    <property type="term" value="C:spliceosomal snRNP complex"/>
    <property type="evidence" value="ECO:0007669"/>
    <property type="project" value="UniProtKB-ARBA"/>
</dbReference>
<dbReference type="InterPro" id="IPR047575">
    <property type="entry name" value="Sm"/>
</dbReference>
<dbReference type="SUPFAM" id="SSF50182">
    <property type="entry name" value="Sm-like ribonucleoproteins"/>
    <property type="match status" value="1"/>
</dbReference>
<keyword evidence="8 9" id="KW-0687">Ribonucleoprotein</keyword>
<keyword evidence="7 9" id="KW-0539">Nucleus</keyword>
<dbReference type="Proteomes" id="UP000095023">
    <property type="component" value="Unassembled WGS sequence"/>
</dbReference>
<dbReference type="InterPro" id="IPR027141">
    <property type="entry name" value="LSm4/Sm_D1/D3"/>
</dbReference>
<evidence type="ECO:0000259" key="11">
    <source>
        <dbReference type="PROSITE" id="PS52002"/>
    </source>
</evidence>
<dbReference type="OrthoDB" id="747253at2759"/>
<evidence type="ECO:0000256" key="8">
    <source>
        <dbReference type="ARBA" id="ARBA00023274"/>
    </source>
</evidence>
<dbReference type="GO" id="GO:0003723">
    <property type="term" value="F:RNA binding"/>
    <property type="evidence" value="ECO:0007669"/>
    <property type="project" value="UniProtKB-KW"/>
</dbReference>
<keyword evidence="3 9" id="KW-0507">mRNA processing</keyword>
<reference evidence="13" key="1">
    <citation type="submission" date="2016-02" db="EMBL/GenBank/DDBJ databases">
        <title>Comparative genomics of biotechnologically important yeasts.</title>
        <authorList>
            <consortium name="DOE Joint Genome Institute"/>
            <person name="Riley R."/>
            <person name="Haridas S."/>
            <person name="Wolfe K.H."/>
            <person name="Lopes M.R."/>
            <person name="Hittinger C.T."/>
            <person name="Goker M."/>
            <person name="Salamov A."/>
            <person name="Wisecaver J."/>
            <person name="Long T.M."/>
            <person name="Aerts A.L."/>
            <person name="Barry K."/>
            <person name="Choi C."/>
            <person name="Clum A."/>
            <person name="Coughlan A.Y."/>
            <person name="Deshpande S."/>
            <person name="Douglass A.P."/>
            <person name="Hanson S.J."/>
            <person name="Klenk H.-P."/>
            <person name="Labutti K."/>
            <person name="Lapidus A."/>
            <person name="Lindquist E."/>
            <person name="Lipzen A."/>
            <person name="Meier-Kolthoff J.P."/>
            <person name="Ohm R.A."/>
            <person name="Otillar R.P."/>
            <person name="Pangilinan J."/>
            <person name="Peng Y."/>
            <person name="Rokas A."/>
            <person name="Rosa C.A."/>
            <person name="Scheuner C."/>
            <person name="Sibirny A.A."/>
            <person name="Slot J.C."/>
            <person name="Stielow J.B."/>
            <person name="Sun H."/>
            <person name="Kurtzman C.P."/>
            <person name="Blackwell M."/>
            <person name="Jeffries T.W."/>
            <person name="Grigoriev I.V."/>
        </authorList>
    </citation>
    <scope>NUCLEOTIDE SEQUENCE [LARGE SCALE GENOMIC DNA]</scope>
    <source>
        <strain evidence="13">NRRL Y-17796</strain>
    </source>
</reference>
<dbReference type="SMART" id="SM00651">
    <property type="entry name" value="Sm"/>
    <property type="match status" value="1"/>
</dbReference>
<keyword evidence="5 9" id="KW-0694">RNA-binding</keyword>
<dbReference type="EMBL" id="KV453841">
    <property type="protein sequence ID" value="ODV92455.1"/>
    <property type="molecule type" value="Genomic_DNA"/>
</dbReference>
<name>A0A1E4TL22_9ASCO</name>
<sequence length="156" mass="17735">MLPLSLLKFCHNNPITVELKSGEQFQGTLSDSDKLMNLILTDVVQTSSDGKTFIKLPEIFIKGINVKSMQMDNKIVDEGRELERQKREERIQRASNRDRDRRFDSNERGGHRGGHHQRGSHRGGRGGFRGRGGRGGGYNDGGDSNSRHYNRNEQRQ</sequence>
<evidence type="ECO:0000256" key="10">
    <source>
        <dbReference type="SAM" id="MobiDB-lite"/>
    </source>
</evidence>
<evidence type="ECO:0000256" key="7">
    <source>
        <dbReference type="ARBA" id="ARBA00023242"/>
    </source>
</evidence>
<organism evidence="12 13">
    <name type="scientific">Tortispora caseinolytica NRRL Y-17796</name>
    <dbReference type="NCBI Taxonomy" id="767744"/>
    <lineage>
        <taxon>Eukaryota</taxon>
        <taxon>Fungi</taxon>
        <taxon>Dikarya</taxon>
        <taxon>Ascomycota</taxon>
        <taxon>Saccharomycotina</taxon>
        <taxon>Trigonopsidomycetes</taxon>
        <taxon>Trigonopsidales</taxon>
        <taxon>Trigonopsidaceae</taxon>
        <taxon>Tortispora</taxon>
    </lineage>
</organism>
<evidence type="ECO:0000313" key="12">
    <source>
        <dbReference type="EMBL" id="ODV92455.1"/>
    </source>
</evidence>